<name>A0AAE0TJZ5_9BIVA</name>
<organism evidence="1 2">
    <name type="scientific">Potamilus streckersoni</name>
    <dbReference type="NCBI Taxonomy" id="2493646"/>
    <lineage>
        <taxon>Eukaryota</taxon>
        <taxon>Metazoa</taxon>
        <taxon>Spiralia</taxon>
        <taxon>Lophotrochozoa</taxon>
        <taxon>Mollusca</taxon>
        <taxon>Bivalvia</taxon>
        <taxon>Autobranchia</taxon>
        <taxon>Heteroconchia</taxon>
        <taxon>Palaeoheterodonta</taxon>
        <taxon>Unionida</taxon>
        <taxon>Unionoidea</taxon>
        <taxon>Unionidae</taxon>
        <taxon>Ambleminae</taxon>
        <taxon>Lampsilini</taxon>
        <taxon>Potamilus</taxon>
    </lineage>
</organism>
<dbReference type="AlphaFoldDB" id="A0AAE0TJZ5"/>
<evidence type="ECO:0000313" key="1">
    <source>
        <dbReference type="EMBL" id="KAK3611344.1"/>
    </source>
</evidence>
<dbReference type="Proteomes" id="UP001195483">
    <property type="component" value="Unassembled WGS sequence"/>
</dbReference>
<dbReference type="EMBL" id="JAEAOA010001548">
    <property type="protein sequence ID" value="KAK3611344.1"/>
    <property type="molecule type" value="Genomic_DNA"/>
</dbReference>
<reference evidence="1" key="2">
    <citation type="journal article" date="2021" name="Genome Biol. Evol.">
        <title>Developing a high-quality reference genome for a parasitic bivalve with doubly uniparental inheritance (Bivalvia: Unionida).</title>
        <authorList>
            <person name="Smith C.H."/>
        </authorList>
    </citation>
    <scope>NUCLEOTIDE SEQUENCE</scope>
    <source>
        <strain evidence="1">CHS0354</strain>
        <tissue evidence="1">Mantle</tissue>
    </source>
</reference>
<reference evidence="1" key="3">
    <citation type="submission" date="2023-05" db="EMBL/GenBank/DDBJ databases">
        <authorList>
            <person name="Smith C.H."/>
        </authorList>
    </citation>
    <scope>NUCLEOTIDE SEQUENCE</scope>
    <source>
        <strain evidence="1">CHS0354</strain>
        <tissue evidence="1">Mantle</tissue>
    </source>
</reference>
<evidence type="ECO:0000313" key="2">
    <source>
        <dbReference type="Proteomes" id="UP001195483"/>
    </source>
</evidence>
<keyword evidence="2" id="KW-1185">Reference proteome</keyword>
<sequence length="95" mass="11038">MPRAVNSCNILQWVEKYFHLGYHASVLLRIKRKEFMIFDRINLRVEKAMLKGEIDALTSQNLMVMLHRVKARVEQALQNEGINASRGTTVKILLE</sequence>
<reference evidence="1" key="1">
    <citation type="journal article" date="2021" name="Genome Biol. Evol.">
        <title>A High-Quality Reference Genome for a Parasitic Bivalve with Doubly Uniparental Inheritance (Bivalvia: Unionida).</title>
        <authorList>
            <person name="Smith C.H."/>
        </authorList>
    </citation>
    <scope>NUCLEOTIDE SEQUENCE</scope>
    <source>
        <strain evidence="1">CHS0354</strain>
    </source>
</reference>
<proteinExistence type="predicted"/>
<gene>
    <name evidence="1" type="ORF">CHS0354_025872</name>
</gene>
<comment type="caution">
    <text evidence="1">The sequence shown here is derived from an EMBL/GenBank/DDBJ whole genome shotgun (WGS) entry which is preliminary data.</text>
</comment>
<accession>A0AAE0TJZ5</accession>
<protein>
    <submittedName>
        <fullName evidence="1">Uncharacterized protein</fullName>
    </submittedName>
</protein>